<dbReference type="SMART" id="SM00342">
    <property type="entry name" value="HTH_ARAC"/>
    <property type="match status" value="1"/>
</dbReference>
<dbReference type="SUPFAM" id="SSF46689">
    <property type="entry name" value="Homeodomain-like"/>
    <property type="match status" value="2"/>
</dbReference>
<accession>A0A8B2NSF4</accession>
<dbReference type="InterPro" id="IPR009057">
    <property type="entry name" value="Homeodomain-like_sf"/>
</dbReference>
<dbReference type="Pfam" id="PF12833">
    <property type="entry name" value="HTH_18"/>
    <property type="match status" value="1"/>
</dbReference>
<dbReference type="EMBL" id="QHHQ01000004">
    <property type="protein sequence ID" value="RAI00303.1"/>
    <property type="molecule type" value="Genomic_DNA"/>
</dbReference>
<keyword evidence="6" id="KW-1185">Reference proteome</keyword>
<dbReference type="InterPro" id="IPR018062">
    <property type="entry name" value="HTH_AraC-typ_CS"/>
</dbReference>
<dbReference type="InterPro" id="IPR050204">
    <property type="entry name" value="AraC_XylS_family_regulators"/>
</dbReference>
<gene>
    <name evidence="5" type="ORF">DLJ53_19285</name>
</gene>
<sequence length="192" mass="20942">MLGGADFDGGFDRQALADDPIVRRLTGALDEAAGSEDPSAGLYADALRLATLVRILSVQKAAARIWAPAAEPAPRPAPEATPGGLPKWRLKRVKAYLDEHLAEAVTLADMAAAAGLSRMYFAAQFRLATGHRPHEYLLKCRVERAMDLLKDTDEPVAQVAFAVGFQTQSHFTTVFRRFAGETPYRWRCAQSS</sequence>
<evidence type="ECO:0000259" key="4">
    <source>
        <dbReference type="PROSITE" id="PS01124"/>
    </source>
</evidence>
<dbReference type="Gene3D" id="1.10.10.60">
    <property type="entry name" value="Homeodomain-like"/>
    <property type="match status" value="2"/>
</dbReference>
<name>A0A8B2NSF4_9HYPH</name>
<protein>
    <recommendedName>
        <fullName evidence="4">HTH araC/xylS-type domain-containing protein</fullName>
    </recommendedName>
</protein>
<dbReference type="PROSITE" id="PS00041">
    <property type="entry name" value="HTH_ARAC_FAMILY_1"/>
    <property type="match status" value="1"/>
</dbReference>
<evidence type="ECO:0000256" key="3">
    <source>
        <dbReference type="ARBA" id="ARBA00023163"/>
    </source>
</evidence>
<dbReference type="PROSITE" id="PS01124">
    <property type="entry name" value="HTH_ARAC_FAMILY_2"/>
    <property type="match status" value="1"/>
</dbReference>
<dbReference type="InterPro" id="IPR018060">
    <property type="entry name" value="HTH_AraC"/>
</dbReference>
<dbReference type="GO" id="GO:0003700">
    <property type="term" value="F:DNA-binding transcription factor activity"/>
    <property type="evidence" value="ECO:0007669"/>
    <property type="project" value="InterPro"/>
</dbReference>
<dbReference type="Proteomes" id="UP000249590">
    <property type="component" value="Unassembled WGS sequence"/>
</dbReference>
<dbReference type="PANTHER" id="PTHR46796:SF14">
    <property type="entry name" value="TRANSCRIPTIONAL REGULATORY PROTEIN"/>
    <property type="match status" value="1"/>
</dbReference>
<dbReference type="PANTHER" id="PTHR46796">
    <property type="entry name" value="HTH-TYPE TRANSCRIPTIONAL ACTIVATOR RHAS-RELATED"/>
    <property type="match status" value="1"/>
</dbReference>
<evidence type="ECO:0000256" key="2">
    <source>
        <dbReference type="ARBA" id="ARBA00023125"/>
    </source>
</evidence>
<evidence type="ECO:0000313" key="5">
    <source>
        <dbReference type="EMBL" id="RAI00303.1"/>
    </source>
</evidence>
<keyword evidence="1" id="KW-0805">Transcription regulation</keyword>
<keyword evidence="2" id="KW-0238">DNA-binding</keyword>
<evidence type="ECO:0000256" key="1">
    <source>
        <dbReference type="ARBA" id="ARBA00023015"/>
    </source>
</evidence>
<dbReference type="PRINTS" id="PR00032">
    <property type="entry name" value="HTHARAC"/>
</dbReference>
<reference evidence="5 6" key="1">
    <citation type="submission" date="2018-05" db="EMBL/GenBank/DDBJ databases">
        <title>Acuticoccus sediminis sp. nov., isolated from deep-sea sediment of Indian Ocean.</title>
        <authorList>
            <person name="Liu X."/>
            <person name="Lai Q."/>
            <person name="Du Y."/>
            <person name="Sun F."/>
            <person name="Zhang X."/>
            <person name="Wang S."/>
            <person name="Shao Z."/>
        </authorList>
    </citation>
    <scope>NUCLEOTIDE SEQUENCE [LARGE SCALE GENOMIC DNA]</scope>
    <source>
        <strain evidence="5 6">PTG4-2</strain>
    </source>
</reference>
<proteinExistence type="predicted"/>
<dbReference type="AlphaFoldDB" id="A0A8B2NSF4"/>
<evidence type="ECO:0000313" key="6">
    <source>
        <dbReference type="Proteomes" id="UP000249590"/>
    </source>
</evidence>
<dbReference type="GO" id="GO:0043565">
    <property type="term" value="F:sequence-specific DNA binding"/>
    <property type="evidence" value="ECO:0007669"/>
    <property type="project" value="InterPro"/>
</dbReference>
<organism evidence="5 6">
    <name type="scientific">Acuticoccus sediminis</name>
    <dbReference type="NCBI Taxonomy" id="2184697"/>
    <lineage>
        <taxon>Bacteria</taxon>
        <taxon>Pseudomonadati</taxon>
        <taxon>Pseudomonadota</taxon>
        <taxon>Alphaproteobacteria</taxon>
        <taxon>Hyphomicrobiales</taxon>
        <taxon>Amorphaceae</taxon>
        <taxon>Acuticoccus</taxon>
    </lineage>
</organism>
<comment type="caution">
    <text evidence="5">The sequence shown here is derived from an EMBL/GenBank/DDBJ whole genome shotgun (WGS) entry which is preliminary data.</text>
</comment>
<feature type="domain" description="HTH araC/xylS-type" evidence="4">
    <location>
        <begin position="91"/>
        <end position="189"/>
    </location>
</feature>
<dbReference type="OrthoDB" id="9793400at2"/>
<keyword evidence="3" id="KW-0804">Transcription</keyword>
<dbReference type="InterPro" id="IPR020449">
    <property type="entry name" value="Tscrpt_reg_AraC-type_HTH"/>
</dbReference>